<protein>
    <submittedName>
        <fullName evidence="1">Uncharacterized protein</fullName>
    </submittedName>
</protein>
<proteinExistence type="predicted"/>
<comment type="caution">
    <text evidence="1">The sequence shown here is derived from an EMBL/GenBank/DDBJ whole genome shotgun (WGS) entry which is preliminary data.</text>
</comment>
<name>A0ABP8HSA6_9BURK</name>
<evidence type="ECO:0000313" key="1">
    <source>
        <dbReference type="EMBL" id="GAA4343614.1"/>
    </source>
</evidence>
<reference evidence="2" key="1">
    <citation type="journal article" date="2019" name="Int. J. Syst. Evol. Microbiol.">
        <title>The Global Catalogue of Microorganisms (GCM) 10K type strain sequencing project: providing services to taxonomists for standard genome sequencing and annotation.</title>
        <authorList>
            <consortium name="The Broad Institute Genomics Platform"/>
            <consortium name="The Broad Institute Genome Sequencing Center for Infectious Disease"/>
            <person name="Wu L."/>
            <person name="Ma J."/>
        </authorList>
    </citation>
    <scope>NUCLEOTIDE SEQUENCE [LARGE SCALE GENOMIC DNA]</scope>
    <source>
        <strain evidence="2">JCM 17804</strain>
    </source>
</reference>
<organism evidence="1 2">
    <name type="scientific">Variovorax defluvii</name>
    <dbReference type="NCBI Taxonomy" id="913761"/>
    <lineage>
        <taxon>Bacteria</taxon>
        <taxon>Pseudomonadati</taxon>
        <taxon>Pseudomonadota</taxon>
        <taxon>Betaproteobacteria</taxon>
        <taxon>Burkholderiales</taxon>
        <taxon>Comamonadaceae</taxon>
        <taxon>Variovorax</taxon>
    </lineage>
</organism>
<gene>
    <name evidence="1" type="ORF">GCM10023165_26200</name>
</gene>
<accession>A0ABP8HSA6</accession>
<evidence type="ECO:0000313" key="2">
    <source>
        <dbReference type="Proteomes" id="UP001500975"/>
    </source>
</evidence>
<dbReference type="Proteomes" id="UP001500975">
    <property type="component" value="Unassembled WGS sequence"/>
</dbReference>
<keyword evidence="2" id="KW-1185">Reference proteome</keyword>
<dbReference type="EMBL" id="BAABGJ010000021">
    <property type="protein sequence ID" value="GAA4343614.1"/>
    <property type="molecule type" value="Genomic_DNA"/>
</dbReference>
<sequence length="177" mass="19373">MARPASHDEKHFIGRCRALVNCLCCRPHLRAIVTFADNGALTPNITVSRRLGPTCQAKKPRKEFDMPRKLLRQIAASHLPITFYRPDDIEEVRMLCSEGMVIALFPSASDSRQLRGNAPAAAEVLAVTQKGLEDLADFSYPSASQEPAKPWLGARIASLVNTLGADARNAPARAGRR</sequence>